<dbReference type="OrthoDB" id="5979581at2759"/>
<feature type="domain" description="Protein kinase" evidence="10">
    <location>
        <begin position="55"/>
        <end position="386"/>
    </location>
</feature>
<dbReference type="Proteomes" id="UP000076874">
    <property type="component" value="Unassembled WGS sequence"/>
</dbReference>
<name>A0A167QR66_9HYPO</name>
<dbReference type="SUPFAM" id="SSF56112">
    <property type="entry name" value="Protein kinase-like (PK-like)"/>
    <property type="match status" value="1"/>
</dbReference>
<keyword evidence="5 11" id="KW-0418">Kinase</keyword>
<dbReference type="InterPro" id="IPR051334">
    <property type="entry name" value="SRPK"/>
</dbReference>
<dbReference type="InterPro" id="IPR000719">
    <property type="entry name" value="Prot_kinase_dom"/>
</dbReference>
<evidence type="ECO:0000256" key="9">
    <source>
        <dbReference type="SAM" id="MobiDB-lite"/>
    </source>
</evidence>
<evidence type="ECO:0000313" key="11">
    <source>
        <dbReference type="EMBL" id="OAA57871.1"/>
    </source>
</evidence>
<evidence type="ECO:0000256" key="3">
    <source>
        <dbReference type="ARBA" id="ARBA00022679"/>
    </source>
</evidence>
<proteinExistence type="predicted"/>
<evidence type="ECO:0000256" key="1">
    <source>
        <dbReference type="ARBA" id="ARBA00012513"/>
    </source>
</evidence>
<evidence type="ECO:0000259" key="10">
    <source>
        <dbReference type="PROSITE" id="PS50011"/>
    </source>
</evidence>
<comment type="catalytic activity">
    <reaction evidence="8">
        <text>L-seryl-[protein] + ATP = O-phospho-L-seryl-[protein] + ADP + H(+)</text>
        <dbReference type="Rhea" id="RHEA:17989"/>
        <dbReference type="Rhea" id="RHEA-COMP:9863"/>
        <dbReference type="Rhea" id="RHEA-COMP:11604"/>
        <dbReference type="ChEBI" id="CHEBI:15378"/>
        <dbReference type="ChEBI" id="CHEBI:29999"/>
        <dbReference type="ChEBI" id="CHEBI:30616"/>
        <dbReference type="ChEBI" id="CHEBI:83421"/>
        <dbReference type="ChEBI" id="CHEBI:456216"/>
        <dbReference type="EC" id="2.7.11.1"/>
    </reaction>
</comment>
<evidence type="ECO:0000256" key="7">
    <source>
        <dbReference type="ARBA" id="ARBA00047899"/>
    </source>
</evidence>
<evidence type="ECO:0000256" key="4">
    <source>
        <dbReference type="ARBA" id="ARBA00022741"/>
    </source>
</evidence>
<keyword evidence="12" id="KW-1185">Reference proteome</keyword>
<dbReference type="STRING" id="1081102.A0A167QR66"/>
<evidence type="ECO:0000256" key="6">
    <source>
        <dbReference type="ARBA" id="ARBA00022840"/>
    </source>
</evidence>
<keyword evidence="6" id="KW-0067">ATP-binding</keyword>
<dbReference type="SMART" id="SM00220">
    <property type="entry name" value="S_TKc"/>
    <property type="match status" value="1"/>
</dbReference>
<dbReference type="InterPro" id="IPR011009">
    <property type="entry name" value="Kinase-like_dom_sf"/>
</dbReference>
<dbReference type="GO" id="GO:0000245">
    <property type="term" value="P:spliceosomal complex assembly"/>
    <property type="evidence" value="ECO:0007669"/>
    <property type="project" value="TreeGrafter"/>
</dbReference>
<dbReference type="PROSITE" id="PS50011">
    <property type="entry name" value="PROTEIN_KINASE_DOM"/>
    <property type="match status" value="1"/>
</dbReference>
<keyword evidence="4" id="KW-0547">Nucleotide-binding</keyword>
<keyword evidence="2" id="KW-0723">Serine/threonine-protein kinase</keyword>
<evidence type="ECO:0000256" key="8">
    <source>
        <dbReference type="ARBA" id="ARBA00048679"/>
    </source>
</evidence>
<dbReference type="GO" id="GO:0005524">
    <property type="term" value="F:ATP binding"/>
    <property type="evidence" value="ECO:0007669"/>
    <property type="project" value="UniProtKB-KW"/>
</dbReference>
<dbReference type="GO" id="GO:0050684">
    <property type="term" value="P:regulation of mRNA processing"/>
    <property type="evidence" value="ECO:0007669"/>
    <property type="project" value="TreeGrafter"/>
</dbReference>
<evidence type="ECO:0000256" key="2">
    <source>
        <dbReference type="ARBA" id="ARBA00022527"/>
    </source>
</evidence>
<organism evidence="11 12">
    <name type="scientific">Niveomyces insectorum RCEF 264</name>
    <dbReference type="NCBI Taxonomy" id="1081102"/>
    <lineage>
        <taxon>Eukaryota</taxon>
        <taxon>Fungi</taxon>
        <taxon>Dikarya</taxon>
        <taxon>Ascomycota</taxon>
        <taxon>Pezizomycotina</taxon>
        <taxon>Sordariomycetes</taxon>
        <taxon>Hypocreomycetidae</taxon>
        <taxon>Hypocreales</taxon>
        <taxon>Cordycipitaceae</taxon>
        <taxon>Niveomyces</taxon>
    </lineage>
</organism>
<sequence>MSVTRSSPPTPPSRQPEDSERRFKTITKPCEWVEDYHPGGLHPVDLGDVFKEGQYKVIRKLGEGSFSNVWLARDTKYVSLKILVANVTDPTNEIRILRFLSTVPEAGQHVTLLLDEFDHEGPNGLHKCLVFEPMGPSVNSMVEELPQFKPRKGLMKVRYPPAMAKSILKQALQSVDLLHENGVSHGDLQPGNLLFCLEDDIDTKSEDLLRQQKRQRPACVNDPEKEYDRAKVERLDGKRDFWAPRYVYVAQPLTPFTPHIDDFKIKLSDMGGDRSDADDDHLCQLTFCIGPLPDDLYKHWTNSSLYFTPERTVYNLELGGVPKHRPPQRLEDLLQFFKSIEDKFDEAAPDIPKEEAQTIKALIRRILQYDPAQRPSAKDILLDPWFSEDG</sequence>
<comment type="catalytic activity">
    <reaction evidence="7">
        <text>L-threonyl-[protein] + ATP = O-phospho-L-threonyl-[protein] + ADP + H(+)</text>
        <dbReference type="Rhea" id="RHEA:46608"/>
        <dbReference type="Rhea" id="RHEA-COMP:11060"/>
        <dbReference type="Rhea" id="RHEA-COMP:11605"/>
        <dbReference type="ChEBI" id="CHEBI:15378"/>
        <dbReference type="ChEBI" id="CHEBI:30013"/>
        <dbReference type="ChEBI" id="CHEBI:30616"/>
        <dbReference type="ChEBI" id="CHEBI:61977"/>
        <dbReference type="ChEBI" id="CHEBI:456216"/>
        <dbReference type="EC" id="2.7.11.1"/>
    </reaction>
</comment>
<dbReference type="EC" id="2.7.11.1" evidence="1"/>
<accession>A0A167QR66</accession>
<dbReference type="Gene3D" id="3.30.200.20">
    <property type="entry name" value="Phosphorylase Kinase, domain 1"/>
    <property type="match status" value="1"/>
</dbReference>
<dbReference type="Gene3D" id="1.10.510.10">
    <property type="entry name" value="Transferase(Phosphotransferase) domain 1"/>
    <property type="match status" value="2"/>
</dbReference>
<dbReference type="AlphaFoldDB" id="A0A167QR66"/>
<dbReference type="PANTHER" id="PTHR47634:SF9">
    <property type="entry name" value="PROTEIN KINASE DOMAIN-CONTAINING PROTEIN-RELATED"/>
    <property type="match status" value="1"/>
</dbReference>
<dbReference type="EMBL" id="AZHD01000013">
    <property type="protein sequence ID" value="OAA57871.1"/>
    <property type="molecule type" value="Genomic_DNA"/>
</dbReference>
<feature type="region of interest" description="Disordered" evidence="9">
    <location>
        <begin position="1"/>
        <end position="22"/>
    </location>
</feature>
<comment type="caution">
    <text evidence="11">The sequence shown here is derived from an EMBL/GenBank/DDBJ whole genome shotgun (WGS) entry which is preliminary data.</text>
</comment>
<evidence type="ECO:0000256" key="5">
    <source>
        <dbReference type="ARBA" id="ARBA00022777"/>
    </source>
</evidence>
<gene>
    <name evidence="11" type="ORF">SPI_06756</name>
</gene>
<protein>
    <recommendedName>
        <fullName evidence="1">non-specific serine/threonine protein kinase</fullName>
        <ecNumber evidence="1">2.7.11.1</ecNumber>
    </recommendedName>
</protein>
<dbReference type="GO" id="GO:0004674">
    <property type="term" value="F:protein serine/threonine kinase activity"/>
    <property type="evidence" value="ECO:0007669"/>
    <property type="project" value="UniProtKB-KW"/>
</dbReference>
<dbReference type="PANTHER" id="PTHR47634">
    <property type="entry name" value="PROTEIN KINASE DOMAIN-CONTAINING PROTEIN-RELATED"/>
    <property type="match status" value="1"/>
</dbReference>
<keyword evidence="3" id="KW-0808">Transferase</keyword>
<reference evidence="11 12" key="1">
    <citation type="journal article" date="2016" name="Genome Biol. Evol.">
        <title>Divergent and convergent evolution of fungal pathogenicity.</title>
        <authorList>
            <person name="Shang Y."/>
            <person name="Xiao G."/>
            <person name="Zheng P."/>
            <person name="Cen K."/>
            <person name="Zhan S."/>
            <person name="Wang C."/>
        </authorList>
    </citation>
    <scope>NUCLEOTIDE SEQUENCE [LARGE SCALE GENOMIC DNA]</scope>
    <source>
        <strain evidence="11 12">RCEF 264</strain>
    </source>
</reference>
<evidence type="ECO:0000313" key="12">
    <source>
        <dbReference type="Proteomes" id="UP000076874"/>
    </source>
</evidence>
<dbReference type="Pfam" id="PF00069">
    <property type="entry name" value="Pkinase"/>
    <property type="match status" value="1"/>
</dbReference>